<gene>
    <name evidence="9" type="ORF">D0Y83_11185</name>
</gene>
<dbReference type="RefSeq" id="WP_151885899.1">
    <property type="nucleotide sequence ID" value="NZ_CP032228.1"/>
</dbReference>
<evidence type="ECO:0000256" key="6">
    <source>
        <dbReference type="SAM" id="MobiDB-lite"/>
    </source>
</evidence>
<dbReference type="Pfam" id="PF00589">
    <property type="entry name" value="Phage_integrase"/>
    <property type="match status" value="1"/>
</dbReference>
<dbReference type="GO" id="GO:0015074">
    <property type="term" value="P:DNA integration"/>
    <property type="evidence" value="ECO:0007669"/>
    <property type="project" value="UniProtKB-KW"/>
</dbReference>
<dbReference type="InterPro" id="IPR053876">
    <property type="entry name" value="Phage_int_M"/>
</dbReference>
<proteinExistence type="inferred from homology"/>
<evidence type="ECO:0000256" key="4">
    <source>
        <dbReference type="ARBA" id="ARBA00023172"/>
    </source>
</evidence>
<dbReference type="InterPro" id="IPR011010">
    <property type="entry name" value="DNA_brk_join_enz"/>
</dbReference>
<reference evidence="10" key="1">
    <citation type="submission" date="2018-09" db="EMBL/GenBank/DDBJ databases">
        <title>Nocardia yunnanensis sp. nov., an actinomycete isolated from a soil sample.</title>
        <authorList>
            <person name="Zhang J."/>
        </authorList>
    </citation>
    <scope>NUCLEOTIDE SEQUENCE [LARGE SCALE GENOMIC DNA]</scope>
    <source>
        <strain evidence="10">21-3</strain>
    </source>
</reference>
<comment type="similarity">
    <text evidence="1">Belongs to the 'phage' integrase family.</text>
</comment>
<dbReference type="InterPro" id="IPR050808">
    <property type="entry name" value="Phage_Integrase"/>
</dbReference>
<evidence type="ECO:0000256" key="2">
    <source>
        <dbReference type="ARBA" id="ARBA00022908"/>
    </source>
</evidence>
<dbReference type="EMBL" id="CP032228">
    <property type="protein sequence ID" value="QFI63764.1"/>
    <property type="molecule type" value="Genomic_DNA"/>
</dbReference>
<dbReference type="GO" id="GO:0003677">
    <property type="term" value="F:DNA binding"/>
    <property type="evidence" value="ECO:0007669"/>
    <property type="project" value="UniProtKB-UniRule"/>
</dbReference>
<dbReference type="InterPro" id="IPR010998">
    <property type="entry name" value="Integrase_recombinase_N"/>
</dbReference>
<feature type="region of interest" description="Disordered" evidence="6">
    <location>
        <begin position="1"/>
        <end position="22"/>
    </location>
</feature>
<dbReference type="Gene3D" id="1.10.443.10">
    <property type="entry name" value="Intergrase catalytic core"/>
    <property type="match status" value="1"/>
</dbReference>
<keyword evidence="2" id="KW-0229">DNA integration</keyword>
<evidence type="ECO:0000259" key="7">
    <source>
        <dbReference type="PROSITE" id="PS51898"/>
    </source>
</evidence>
<dbReference type="Proteomes" id="UP000325385">
    <property type="component" value="Chromosome"/>
</dbReference>
<dbReference type="CDD" id="cd00801">
    <property type="entry name" value="INT_P4_C"/>
    <property type="match status" value="1"/>
</dbReference>
<dbReference type="InterPro" id="IPR002104">
    <property type="entry name" value="Integrase_catalytic"/>
</dbReference>
<organism evidence="9 10">
    <name type="scientific">Qipengyuania flava</name>
    <dbReference type="NCBI Taxonomy" id="192812"/>
    <lineage>
        <taxon>Bacteria</taxon>
        <taxon>Pseudomonadati</taxon>
        <taxon>Pseudomonadota</taxon>
        <taxon>Alphaproteobacteria</taxon>
        <taxon>Sphingomonadales</taxon>
        <taxon>Erythrobacteraceae</taxon>
        <taxon>Qipengyuania</taxon>
    </lineage>
</organism>
<dbReference type="InterPro" id="IPR013762">
    <property type="entry name" value="Integrase-like_cat_sf"/>
</dbReference>
<dbReference type="InterPro" id="IPR044068">
    <property type="entry name" value="CB"/>
</dbReference>
<evidence type="ECO:0000259" key="8">
    <source>
        <dbReference type="PROSITE" id="PS51900"/>
    </source>
</evidence>
<evidence type="ECO:0000313" key="9">
    <source>
        <dbReference type="EMBL" id="QFI63764.1"/>
    </source>
</evidence>
<dbReference type="GeneID" id="69697871"/>
<protein>
    <submittedName>
        <fullName evidence="9">Site-specific integrase</fullName>
    </submittedName>
</protein>
<dbReference type="AlphaFoldDB" id="A0A5P6NCI2"/>
<dbReference type="PANTHER" id="PTHR30629">
    <property type="entry name" value="PROPHAGE INTEGRASE"/>
    <property type="match status" value="1"/>
</dbReference>
<name>A0A5P6NCI2_9SPHN</name>
<feature type="compositionally biased region" description="Basic and acidic residues" evidence="6">
    <location>
        <begin position="12"/>
        <end position="22"/>
    </location>
</feature>
<feature type="domain" description="Tyr recombinase" evidence="7">
    <location>
        <begin position="181"/>
        <end position="359"/>
    </location>
</feature>
<dbReference type="InterPro" id="IPR025166">
    <property type="entry name" value="Integrase_DNA_bind_dom"/>
</dbReference>
<evidence type="ECO:0000256" key="5">
    <source>
        <dbReference type="PROSITE-ProRule" id="PRU01248"/>
    </source>
</evidence>
<dbReference type="SUPFAM" id="SSF56349">
    <property type="entry name" value="DNA breaking-rejoining enzymes"/>
    <property type="match status" value="1"/>
</dbReference>
<dbReference type="PROSITE" id="PS51898">
    <property type="entry name" value="TYR_RECOMBINASE"/>
    <property type="match status" value="1"/>
</dbReference>
<feature type="domain" description="Core-binding (CB)" evidence="8">
    <location>
        <begin position="88"/>
        <end position="160"/>
    </location>
</feature>
<dbReference type="Pfam" id="PF22022">
    <property type="entry name" value="Phage_int_M"/>
    <property type="match status" value="1"/>
</dbReference>
<keyword evidence="4" id="KW-0233">DNA recombination</keyword>
<dbReference type="Gene3D" id="1.10.150.130">
    <property type="match status" value="1"/>
</dbReference>
<dbReference type="InterPro" id="IPR038488">
    <property type="entry name" value="Integrase_DNA-bd_sf"/>
</dbReference>
<sequence>MLTDTKIAAIKPPEKGQQEHPDHKVTGLRLRVGAGGAKTWTLRRRVRDKVLNRKLGTYPAMKLAAARIAAEKLIEALERDGSTAGIDRTFRAAAEAWIQAKKRPDGIRRQLEMHVLPEWGERKLGDIKRAEVRELIQGLEGEVLPNRVLATIKTIFGYAIYQDWLEASPADRIEPPNKEKARDRVLAMGEVARVWNAATLLGYPTGPWVQMLILTAQRRSEVAGMRWVDLDIDAATWTITADNTKAKRAHLVPLSPKAIEIIKAMPEVGDYVFSTTARGPIRGFAKSKRLLDQWLESKGSGLTEPWRFHDLRRSAATHMVRLGIPELVVSRVLNHRVQGVTGQVYALHSYAPEKRHALDAWAAEVDQAVNGVRGGNVVSIGHK</sequence>
<keyword evidence="3 5" id="KW-0238">DNA-binding</keyword>
<dbReference type="PROSITE" id="PS51900">
    <property type="entry name" value="CB"/>
    <property type="match status" value="1"/>
</dbReference>
<dbReference type="GO" id="GO:0006310">
    <property type="term" value="P:DNA recombination"/>
    <property type="evidence" value="ECO:0007669"/>
    <property type="project" value="UniProtKB-KW"/>
</dbReference>
<evidence type="ECO:0000256" key="3">
    <source>
        <dbReference type="ARBA" id="ARBA00023125"/>
    </source>
</evidence>
<evidence type="ECO:0000313" key="10">
    <source>
        <dbReference type="Proteomes" id="UP000325385"/>
    </source>
</evidence>
<dbReference type="Gene3D" id="3.30.160.390">
    <property type="entry name" value="Integrase, DNA-binding domain"/>
    <property type="match status" value="1"/>
</dbReference>
<dbReference type="Pfam" id="PF13356">
    <property type="entry name" value="Arm-DNA-bind_3"/>
    <property type="match status" value="1"/>
</dbReference>
<dbReference type="PANTHER" id="PTHR30629:SF2">
    <property type="entry name" value="PROPHAGE INTEGRASE INTS-RELATED"/>
    <property type="match status" value="1"/>
</dbReference>
<accession>A0A5P6NCI2</accession>
<evidence type="ECO:0000256" key="1">
    <source>
        <dbReference type="ARBA" id="ARBA00008857"/>
    </source>
</evidence>